<dbReference type="Gene3D" id="1.10.357.10">
    <property type="entry name" value="Tetracycline Repressor, domain 2"/>
    <property type="match status" value="1"/>
</dbReference>
<dbReference type="InterPro" id="IPR011075">
    <property type="entry name" value="TetR_C"/>
</dbReference>
<sequence length="196" mass="21583">MPRPKEFDEEQALDAAMRTFWVNGYEATSTEDLCRATGLGRSSIYNTFSSKHELFKRALIRYTELMTAGQIALLDDGTRSPKDRLRGLFDAIIAGEVENRRDDRGIGCLTVNTTVELAGRDREAAELVERDQRRRLDALRAVIATGLRDGEFRSGRDPAELARFLNAVIAGIRVAGQGGADIPTLKAIADTALEAL</sequence>
<dbReference type="EMBL" id="PYAX01000003">
    <property type="protein sequence ID" value="PSL56379.1"/>
    <property type="molecule type" value="Genomic_DNA"/>
</dbReference>
<evidence type="ECO:0000259" key="5">
    <source>
        <dbReference type="PROSITE" id="PS50977"/>
    </source>
</evidence>
<dbReference type="InterPro" id="IPR036271">
    <property type="entry name" value="Tet_transcr_reg_TetR-rel_C_sf"/>
</dbReference>
<gene>
    <name evidence="6" type="ORF">B0I31_103128</name>
</gene>
<keyword evidence="7" id="KW-1185">Reference proteome</keyword>
<dbReference type="SUPFAM" id="SSF46689">
    <property type="entry name" value="Homeodomain-like"/>
    <property type="match status" value="1"/>
</dbReference>
<dbReference type="GO" id="GO:0003677">
    <property type="term" value="F:DNA binding"/>
    <property type="evidence" value="ECO:0007669"/>
    <property type="project" value="UniProtKB-UniRule"/>
</dbReference>
<dbReference type="PRINTS" id="PR00455">
    <property type="entry name" value="HTHTETR"/>
</dbReference>
<dbReference type="PANTHER" id="PTHR47506:SF1">
    <property type="entry name" value="HTH-TYPE TRANSCRIPTIONAL REGULATOR YJDC"/>
    <property type="match status" value="1"/>
</dbReference>
<dbReference type="PROSITE" id="PS50977">
    <property type="entry name" value="HTH_TETR_2"/>
    <property type="match status" value="1"/>
</dbReference>
<keyword evidence="3" id="KW-0804">Transcription</keyword>
<evidence type="ECO:0000256" key="4">
    <source>
        <dbReference type="PROSITE-ProRule" id="PRU00335"/>
    </source>
</evidence>
<protein>
    <submittedName>
        <fullName evidence="6">TetR family transcriptional regulator</fullName>
    </submittedName>
</protein>
<dbReference type="RefSeq" id="WP_181320068.1">
    <property type="nucleotide sequence ID" value="NZ_PYAX01000003.1"/>
</dbReference>
<name>A0A2P8ID37_SACCR</name>
<evidence type="ECO:0000313" key="6">
    <source>
        <dbReference type="EMBL" id="PSL56379.1"/>
    </source>
</evidence>
<dbReference type="AlphaFoldDB" id="A0A2P8ID37"/>
<proteinExistence type="predicted"/>
<dbReference type="Pfam" id="PF16925">
    <property type="entry name" value="TetR_C_13"/>
    <property type="match status" value="1"/>
</dbReference>
<dbReference type="SUPFAM" id="SSF48498">
    <property type="entry name" value="Tetracyclin repressor-like, C-terminal domain"/>
    <property type="match status" value="1"/>
</dbReference>
<feature type="DNA-binding region" description="H-T-H motif" evidence="4">
    <location>
        <begin position="29"/>
        <end position="48"/>
    </location>
</feature>
<reference evidence="6 7" key="1">
    <citation type="submission" date="2018-03" db="EMBL/GenBank/DDBJ databases">
        <title>Genomic Encyclopedia of Type Strains, Phase III (KMG-III): the genomes of soil and plant-associated and newly described type strains.</title>
        <authorList>
            <person name="Whitman W."/>
        </authorList>
    </citation>
    <scope>NUCLEOTIDE SEQUENCE [LARGE SCALE GENOMIC DNA]</scope>
    <source>
        <strain evidence="6 7">CGMCC 4.7097</strain>
    </source>
</reference>
<evidence type="ECO:0000256" key="2">
    <source>
        <dbReference type="ARBA" id="ARBA00023125"/>
    </source>
</evidence>
<comment type="caution">
    <text evidence="6">The sequence shown here is derived from an EMBL/GenBank/DDBJ whole genome shotgun (WGS) entry which is preliminary data.</text>
</comment>
<organism evidence="6 7">
    <name type="scientific">Saccharothrix carnea</name>
    <dbReference type="NCBI Taxonomy" id="1280637"/>
    <lineage>
        <taxon>Bacteria</taxon>
        <taxon>Bacillati</taxon>
        <taxon>Actinomycetota</taxon>
        <taxon>Actinomycetes</taxon>
        <taxon>Pseudonocardiales</taxon>
        <taxon>Pseudonocardiaceae</taxon>
        <taxon>Saccharothrix</taxon>
    </lineage>
</organism>
<evidence type="ECO:0000313" key="7">
    <source>
        <dbReference type="Proteomes" id="UP000241118"/>
    </source>
</evidence>
<dbReference type="Pfam" id="PF00440">
    <property type="entry name" value="TetR_N"/>
    <property type="match status" value="1"/>
</dbReference>
<dbReference type="Gene3D" id="1.10.10.60">
    <property type="entry name" value="Homeodomain-like"/>
    <property type="match status" value="1"/>
</dbReference>
<evidence type="ECO:0000256" key="3">
    <source>
        <dbReference type="ARBA" id="ARBA00023163"/>
    </source>
</evidence>
<keyword evidence="1" id="KW-0805">Transcription regulation</keyword>
<feature type="domain" description="HTH tetR-type" evidence="5">
    <location>
        <begin position="6"/>
        <end position="66"/>
    </location>
</feature>
<dbReference type="InterPro" id="IPR009057">
    <property type="entry name" value="Homeodomain-like_sf"/>
</dbReference>
<dbReference type="InterPro" id="IPR001647">
    <property type="entry name" value="HTH_TetR"/>
</dbReference>
<dbReference type="Proteomes" id="UP000241118">
    <property type="component" value="Unassembled WGS sequence"/>
</dbReference>
<keyword evidence="2 4" id="KW-0238">DNA-binding</keyword>
<evidence type="ECO:0000256" key="1">
    <source>
        <dbReference type="ARBA" id="ARBA00023015"/>
    </source>
</evidence>
<accession>A0A2P8ID37</accession>
<dbReference type="PANTHER" id="PTHR47506">
    <property type="entry name" value="TRANSCRIPTIONAL REGULATORY PROTEIN"/>
    <property type="match status" value="1"/>
</dbReference>